<dbReference type="Proteomes" id="UP000051574">
    <property type="component" value="Unassembled WGS sequence"/>
</dbReference>
<dbReference type="PANTHER" id="PTHR10574">
    <property type="entry name" value="NETRIN/LAMININ-RELATED"/>
    <property type="match status" value="1"/>
</dbReference>
<dbReference type="EMBL" id="LJIG01001234">
    <property type="protein sequence ID" value="KRT85706.1"/>
    <property type="molecule type" value="Genomic_DNA"/>
</dbReference>
<dbReference type="PROSITE" id="PS51117">
    <property type="entry name" value="LAMININ_NTER"/>
    <property type="match status" value="1"/>
</dbReference>
<organism evidence="4 5">
    <name type="scientific">Oryctes borbonicus</name>
    <dbReference type="NCBI Taxonomy" id="1629725"/>
    <lineage>
        <taxon>Eukaryota</taxon>
        <taxon>Metazoa</taxon>
        <taxon>Ecdysozoa</taxon>
        <taxon>Arthropoda</taxon>
        <taxon>Hexapoda</taxon>
        <taxon>Insecta</taxon>
        <taxon>Pterygota</taxon>
        <taxon>Neoptera</taxon>
        <taxon>Endopterygota</taxon>
        <taxon>Coleoptera</taxon>
        <taxon>Polyphaga</taxon>
        <taxon>Scarabaeiformia</taxon>
        <taxon>Scarabaeidae</taxon>
        <taxon>Dynastinae</taxon>
        <taxon>Oryctes</taxon>
    </lineage>
</organism>
<accession>A0A0T6BEE0</accession>
<sequence>KAFDITYVRIWFYSPRPESFAIYKRTSETSPWIPYQFYSGTCRDTYGLPDSLRGIRGEETRAFCTSEYSDISPLKNGNVAFSTLEGRPSAYNFDSSRELQ</sequence>
<comment type="caution">
    <text evidence="4">The sequence shown here is derived from an EMBL/GenBank/DDBJ whole genome shotgun (WGS) entry which is preliminary data.</text>
</comment>
<feature type="domain" description="Laminin N-terminal" evidence="3">
    <location>
        <begin position="1"/>
        <end position="100"/>
    </location>
</feature>
<proteinExistence type="predicted"/>
<dbReference type="OrthoDB" id="430826at2759"/>
<dbReference type="GO" id="GO:0009888">
    <property type="term" value="P:tissue development"/>
    <property type="evidence" value="ECO:0007669"/>
    <property type="project" value="TreeGrafter"/>
</dbReference>
<dbReference type="SMART" id="SM00136">
    <property type="entry name" value="LamNT"/>
    <property type="match status" value="1"/>
</dbReference>
<evidence type="ECO:0000313" key="5">
    <source>
        <dbReference type="Proteomes" id="UP000051574"/>
    </source>
</evidence>
<reference evidence="4 5" key="1">
    <citation type="submission" date="2015-09" db="EMBL/GenBank/DDBJ databases">
        <title>Draft genome of the scarab beetle Oryctes borbonicus.</title>
        <authorList>
            <person name="Meyer J.M."/>
            <person name="Markov G.V."/>
            <person name="Baskaran P."/>
            <person name="Herrmann M."/>
            <person name="Sommer R.J."/>
            <person name="Roedelsperger C."/>
        </authorList>
    </citation>
    <scope>NUCLEOTIDE SEQUENCE [LARGE SCALE GENOMIC DNA]</scope>
    <source>
        <strain evidence="4">OB123</strain>
        <tissue evidence="4">Whole animal</tissue>
    </source>
</reference>
<dbReference type="PANTHER" id="PTHR10574:SF435">
    <property type="entry name" value="LAMININ SUBUNIT GAMMA-1"/>
    <property type="match status" value="1"/>
</dbReference>
<dbReference type="GO" id="GO:0005604">
    <property type="term" value="C:basement membrane"/>
    <property type="evidence" value="ECO:0007669"/>
    <property type="project" value="TreeGrafter"/>
</dbReference>
<evidence type="ECO:0000256" key="2">
    <source>
        <dbReference type="ARBA" id="ARBA00023292"/>
    </source>
</evidence>
<feature type="non-terminal residue" evidence="4">
    <location>
        <position position="1"/>
    </location>
</feature>
<feature type="non-terminal residue" evidence="4">
    <location>
        <position position="100"/>
    </location>
</feature>
<dbReference type="Pfam" id="PF00055">
    <property type="entry name" value="Laminin_N"/>
    <property type="match status" value="1"/>
</dbReference>
<dbReference type="AlphaFoldDB" id="A0A0T6BEE0"/>
<keyword evidence="1" id="KW-1015">Disulfide bond</keyword>
<evidence type="ECO:0000313" key="4">
    <source>
        <dbReference type="EMBL" id="KRT85706.1"/>
    </source>
</evidence>
<protein>
    <recommendedName>
        <fullName evidence="3">Laminin N-terminal domain-containing protein</fullName>
    </recommendedName>
</protein>
<dbReference type="InterPro" id="IPR050440">
    <property type="entry name" value="Laminin/Netrin_ECM"/>
</dbReference>
<keyword evidence="2" id="KW-0424">Laminin EGF-like domain</keyword>
<keyword evidence="5" id="KW-1185">Reference proteome</keyword>
<evidence type="ECO:0000259" key="3">
    <source>
        <dbReference type="PROSITE" id="PS51117"/>
    </source>
</evidence>
<name>A0A0T6BEE0_9SCAR</name>
<dbReference type="InterPro" id="IPR008211">
    <property type="entry name" value="Laminin_N"/>
</dbReference>
<dbReference type="Gene3D" id="2.60.120.260">
    <property type="entry name" value="Galactose-binding domain-like"/>
    <property type="match status" value="1"/>
</dbReference>
<dbReference type="GO" id="GO:0007411">
    <property type="term" value="P:axon guidance"/>
    <property type="evidence" value="ECO:0007669"/>
    <property type="project" value="TreeGrafter"/>
</dbReference>
<evidence type="ECO:0000256" key="1">
    <source>
        <dbReference type="ARBA" id="ARBA00023157"/>
    </source>
</evidence>
<gene>
    <name evidence="4" type="ORF">AMK59_1942</name>
</gene>
<dbReference type="GO" id="GO:0009887">
    <property type="term" value="P:animal organ morphogenesis"/>
    <property type="evidence" value="ECO:0007669"/>
    <property type="project" value="TreeGrafter"/>
</dbReference>